<dbReference type="Gene3D" id="3.30.420.10">
    <property type="entry name" value="Ribonuclease H-like superfamily/Ribonuclease H"/>
    <property type="match status" value="1"/>
</dbReference>
<evidence type="ECO:0000313" key="2">
    <source>
        <dbReference type="RefSeq" id="XP_016509065.1"/>
    </source>
</evidence>
<dbReference type="InterPro" id="IPR036397">
    <property type="entry name" value="RNaseH_sf"/>
</dbReference>
<dbReference type="KEGG" id="nta:107826590"/>
<proteinExistence type="predicted"/>
<name>A0A1S4D6J3_TOBAC</name>
<dbReference type="GO" id="GO:0003676">
    <property type="term" value="F:nucleic acid binding"/>
    <property type="evidence" value="ECO:0007669"/>
    <property type="project" value="InterPro"/>
</dbReference>
<dbReference type="SUPFAM" id="SSF53098">
    <property type="entry name" value="Ribonuclease H-like"/>
    <property type="match status" value="1"/>
</dbReference>
<dbReference type="Pfam" id="PF08284">
    <property type="entry name" value="RVP_2"/>
    <property type="match status" value="1"/>
</dbReference>
<reference evidence="2" key="1">
    <citation type="submission" date="2025-08" db="UniProtKB">
        <authorList>
            <consortium name="RefSeq"/>
        </authorList>
    </citation>
    <scope>IDENTIFICATION</scope>
</reference>
<dbReference type="PaxDb" id="4097-A0A1S4D6J3"/>
<dbReference type="InterPro" id="IPR041588">
    <property type="entry name" value="Integrase_H2C2"/>
</dbReference>
<protein>
    <recommendedName>
        <fullName evidence="1">Integrase zinc-binding domain-containing protein</fullName>
    </recommendedName>
</protein>
<evidence type="ECO:0000259" key="1">
    <source>
        <dbReference type="Pfam" id="PF17921"/>
    </source>
</evidence>
<dbReference type="InterPro" id="IPR012337">
    <property type="entry name" value="RNaseH-like_sf"/>
</dbReference>
<accession>A0A1S4D6J3</accession>
<dbReference type="STRING" id="4097.A0A1S4D6J3"/>
<dbReference type="Pfam" id="PF17921">
    <property type="entry name" value="Integrase_H2C2"/>
    <property type="match status" value="1"/>
</dbReference>
<dbReference type="OrthoDB" id="998229at2759"/>
<dbReference type="PANTHER" id="PTHR45835">
    <property type="entry name" value="YALI0A06105P"/>
    <property type="match status" value="1"/>
</dbReference>
<dbReference type="PANTHER" id="PTHR45835:SF108">
    <property type="entry name" value="INTEGRASE ZINC-BINDING DOMAIN-CONTAINING PROTEIN"/>
    <property type="match status" value="1"/>
</dbReference>
<dbReference type="Gene3D" id="1.10.340.70">
    <property type="match status" value="1"/>
</dbReference>
<dbReference type="RefSeq" id="XP_016509065.1">
    <property type="nucleotide sequence ID" value="XM_016653579.1"/>
</dbReference>
<gene>
    <name evidence="2" type="primary">LOC107826590</name>
</gene>
<sequence length="258" mass="28963">MRYRLCGKSPASAAHAGFPHFRFCEDIAASVATHLRDPTAVPGILSDPFVVSTSVGEPIITRRVYRGCTVIACSHQKSADLVEVEIMDFDAIMGMDSLTAFCATVDCRAKAARFHFLGENSTCRIEGVKGAVKRFIGERFLQDVYWWDNMKKNIDAFVTQCPSCQQVNVEHQKPEGLIQTIEIPMRKWEAISMEFFMGLPCSHLKFASIWMIVDRLTKLSHFMPVGSTYTAKDYAKLYIKEIVRLHKVPISIISDCGA</sequence>
<dbReference type="AlphaFoldDB" id="A0A1S4D6J3"/>
<feature type="domain" description="Integrase zinc-binding" evidence="1">
    <location>
        <begin position="141"/>
        <end position="168"/>
    </location>
</feature>
<organism evidence="2">
    <name type="scientific">Nicotiana tabacum</name>
    <name type="common">Common tobacco</name>
    <dbReference type="NCBI Taxonomy" id="4097"/>
    <lineage>
        <taxon>Eukaryota</taxon>
        <taxon>Viridiplantae</taxon>
        <taxon>Streptophyta</taxon>
        <taxon>Embryophyta</taxon>
        <taxon>Tracheophyta</taxon>
        <taxon>Spermatophyta</taxon>
        <taxon>Magnoliopsida</taxon>
        <taxon>eudicotyledons</taxon>
        <taxon>Gunneridae</taxon>
        <taxon>Pentapetalae</taxon>
        <taxon>asterids</taxon>
        <taxon>lamiids</taxon>
        <taxon>Solanales</taxon>
        <taxon>Solanaceae</taxon>
        <taxon>Nicotianoideae</taxon>
        <taxon>Nicotianeae</taxon>
        <taxon>Nicotiana</taxon>
    </lineage>
</organism>